<dbReference type="AlphaFoldDB" id="A0A2P6CDG2"/>
<evidence type="ECO:0000313" key="3">
    <source>
        <dbReference type="Proteomes" id="UP000247345"/>
    </source>
</evidence>
<dbReference type="OrthoDB" id="6330679at2"/>
<dbReference type="InterPro" id="IPR005625">
    <property type="entry name" value="PepSY-ass_TM"/>
</dbReference>
<reference evidence="2 3" key="1">
    <citation type="submission" date="2016-12" db="EMBL/GenBank/DDBJ databases">
        <title>Trade-off between light-utilization and light-protection in marine flavobacteria.</title>
        <authorList>
            <person name="Kumagai Y."/>
            <person name="Yoshizawa S."/>
            <person name="Kogure K."/>
            <person name="Iwasaki W."/>
        </authorList>
    </citation>
    <scope>NUCLEOTIDE SEQUENCE [LARGE SCALE GENOMIC DNA]</scope>
    <source>
        <strain evidence="2 3">KCTC 12100</strain>
    </source>
</reference>
<dbReference type="RefSeq" id="WP_105048611.1">
    <property type="nucleotide sequence ID" value="NZ_CP150661.1"/>
</dbReference>
<feature type="transmembrane region" description="Helical" evidence="1">
    <location>
        <begin position="21"/>
        <end position="39"/>
    </location>
</feature>
<keyword evidence="3" id="KW-1185">Reference proteome</keyword>
<gene>
    <name evidence="2" type="ORF">BTO14_06605</name>
</gene>
<feature type="transmembrane region" description="Helical" evidence="1">
    <location>
        <begin position="122"/>
        <end position="142"/>
    </location>
</feature>
<keyword evidence="1" id="KW-0472">Membrane</keyword>
<evidence type="ECO:0000256" key="1">
    <source>
        <dbReference type="SAM" id="Phobius"/>
    </source>
</evidence>
<proteinExistence type="predicted"/>
<dbReference type="Proteomes" id="UP000247345">
    <property type="component" value="Unassembled WGS sequence"/>
</dbReference>
<feature type="transmembrane region" description="Helical" evidence="1">
    <location>
        <begin position="154"/>
        <end position="170"/>
    </location>
</feature>
<evidence type="ECO:0008006" key="4">
    <source>
        <dbReference type="Google" id="ProtNLM"/>
    </source>
</evidence>
<keyword evidence="1" id="KW-0812">Transmembrane</keyword>
<name>A0A2P6CDG2_9FLAO</name>
<dbReference type="Pfam" id="PF03929">
    <property type="entry name" value="PepSY_TM"/>
    <property type="match status" value="1"/>
</dbReference>
<organism evidence="2 3">
    <name type="scientific">Polaribacter butkevichii</name>
    <dbReference type="NCBI Taxonomy" id="218490"/>
    <lineage>
        <taxon>Bacteria</taxon>
        <taxon>Pseudomonadati</taxon>
        <taxon>Bacteroidota</taxon>
        <taxon>Flavobacteriia</taxon>
        <taxon>Flavobacteriales</taxon>
        <taxon>Flavobacteriaceae</taxon>
    </lineage>
</organism>
<dbReference type="EMBL" id="MSCK01000001">
    <property type="protein sequence ID" value="PQJ72944.1"/>
    <property type="molecule type" value="Genomic_DNA"/>
</dbReference>
<keyword evidence="1" id="KW-1133">Transmembrane helix</keyword>
<protein>
    <recommendedName>
        <fullName evidence="4">Peptidase</fullName>
    </recommendedName>
</protein>
<accession>A0A2P6CDG2</accession>
<sequence length="171" mass="19592">MAKRKTPFSFQIRIIHRYLGFFLAGIMFVYALSGILMVFRDTDFLKTEVITEKKLAPNLAPRDLAPIFKKGAKVVDQKGDVLYLRNGTYNKATGVAIIKRNQLPFVLDKMEKLHKANTNTPLYFLNVFFGVALLFFVFSAFWMYTPKMPVFKKGMYFAVGGIVLTIILLFI</sequence>
<comment type="caution">
    <text evidence="2">The sequence shown here is derived from an EMBL/GenBank/DDBJ whole genome shotgun (WGS) entry which is preliminary data.</text>
</comment>
<evidence type="ECO:0000313" key="2">
    <source>
        <dbReference type="EMBL" id="PQJ72944.1"/>
    </source>
</evidence>